<dbReference type="CDD" id="cd02440">
    <property type="entry name" value="AdoMet_MTases"/>
    <property type="match status" value="1"/>
</dbReference>
<proteinExistence type="predicted"/>
<name>A0A1R1L6D3_9MICC</name>
<dbReference type="GO" id="GO:0008168">
    <property type="term" value="F:methyltransferase activity"/>
    <property type="evidence" value="ECO:0007669"/>
    <property type="project" value="UniProtKB-KW"/>
</dbReference>
<dbReference type="STRING" id="554083.BKD30_14655"/>
<sequence>MATPDAGPPSAIAPLLTPAGWDLLHRVGPWDENQVLTLSESLRREGHPPELVAAVLSQTRLRARAVGKFGEFARTMLFTPDGLEQATRLSVAARHAQRFVTADLRRVADLGCGIGADAMALAALDREVTAVERDETTAAVATVNLMPWPNVRVVQADATAVDLSAVDGVWLDPARRTGAAGGARRLFDPESFSPPFSFVTSLAASGLPVGVKLGPGLAHEAIPEDAEAQWISVDGGVAEVALWFEVLRRPGVRRSAVVVSGGGAHPGSAELTSPDPYRPGSFDGETGPVSRYLIEPDGAVIRAGLVTDLARLIGAHQVNEQIAYLSADTHEPTPFARAWTVREVLPFHLKTLRAWVREHQVGTLEIKKRGIAQTPEQVRRELAPKGPGRATLFLTRLGATEKRVAIVADPVPH</sequence>
<feature type="domain" description="THUMP-like" evidence="1">
    <location>
        <begin position="336"/>
        <end position="410"/>
    </location>
</feature>
<gene>
    <name evidence="2" type="ORF">BKD30_14655</name>
</gene>
<dbReference type="OrthoDB" id="9810570at2"/>
<keyword evidence="3" id="KW-1185">Reference proteome</keyword>
<dbReference type="RefSeq" id="WP_076705766.1">
    <property type="nucleotide sequence ID" value="NZ_MRDE01000081.1"/>
</dbReference>
<dbReference type="EMBL" id="MRDE01000081">
    <property type="protein sequence ID" value="OMH23097.1"/>
    <property type="molecule type" value="Genomic_DNA"/>
</dbReference>
<dbReference type="AlphaFoldDB" id="A0A1R1L6D3"/>
<comment type="caution">
    <text evidence="2">The sequence shown here is derived from an EMBL/GenBank/DDBJ whole genome shotgun (WGS) entry which is preliminary data.</text>
</comment>
<organism evidence="2 3">
    <name type="scientific">Tersicoccus phoenicis</name>
    <dbReference type="NCBI Taxonomy" id="554083"/>
    <lineage>
        <taxon>Bacteria</taxon>
        <taxon>Bacillati</taxon>
        <taxon>Actinomycetota</taxon>
        <taxon>Actinomycetes</taxon>
        <taxon>Micrococcales</taxon>
        <taxon>Micrococcaceae</taxon>
        <taxon>Tersicoccus</taxon>
    </lineage>
</organism>
<evidence type="ECO:0000313" key="3">
    <source>
        <dbReference type="Proteomes" id="UP000187085"/>
    </source>
</evidence>
<accession>A0A1R1L6D3</accession>
<dbReference type="Pfam" id="PF18096">
    <property type="entry name" value="Thump_like"/>
    <property type="match status" value="1"/>
</dbReference>
<dbReference type="GO" id="GO:0032259">
    <property type="term" value="P:methylation"/>
    <property type="evidence" value="ECO:0007669"/>
    <property type="project" value="UniProtKB-KW"/>
</dbReference>
<keyword evidence="2" id="KW-0489">Methyltransferase</keyword>
<dbReference type="InterPro" id="IPR029063">
    <property type="entry name" value="SAM-dependent_MTases_sf"/>
</dbReference>
<dbReference type="InterPro" id="IPR041497">
    <property type="entry name" value="Thump-like"/>
</dbReference>
<keyword evidence="2" id="KW-0808">Transferase</keyword>
<dbReference type="SUPFAM" id="SSF53335">
    <property type="entry name" value="S-adenosyl-L-methionine-dependent methyltransferases"/>
    <property type="match status" value="1"/>
</dbReference>
<evidence type="ECO:0000313" key="2">
    <source>
        <dbReference type="EMBL" id="OMH23097.1"/>
    </source>
</evidence>
<evidence type="ECO:0000259" key="1">
    <source>
        <dbReference type="Pfam" id="PF18096"/>
    </source>
</evidence>
<protein>
    <submittedName>
        <fullName evidence="2">SAM-dependent methyltransferase</fullName>
    </submittedName>
</protein>
<dbReference type="Gene3D" id="3.40.50.150">
    <property type="entry name" value="Vaccinia Virus protein VP39"/>
    <property type="match status" value="1"/>
</dbReference>
<dbReference type="Proteomes" id="UP000187085">
    <property type="component" value="Unassembled WGS sequence"/>
</dbReference>
<reference evidence="2 3" key="1">
    <citation type="submission" date="2016-12" db="EMBL/GenBank/DDBJ databases">
        <title>Draft genome of Tersicoccus phoenicis 1P05MA.</title>
        <authorList>
            <person name="Nakajima Y."/>
            <person name="Yoshizawa S."/>
            <person name="Nakamura K."/>
            <person name="Ogura Y."/>
            <person name="Hayashi T."/>
            <person name="Kogure K."/>
        </authorList>
    </citation>
    <scope>NUCLEOTIDE SEQUENCE [LARGE SCALE GENOMIC DNA]</scope>
    <source>
        <strain evidence="2 3">1p05MA</strain>
    </source>
</reference>